<dbReference type="Gramene" id="TraesWEE_scaffold_088734_01G000100.1">
    <property type="protein sequence ID" value="TraesWEE_scaffold_088734_01G000100.1"/>
    <property type="gene ID" value="TraesWEE_scaffold_088734_01G000100"/>
</dbReference>
<reference evidence="1" key="2">
    <citation type="submission" date="2018-10" db="UniProtKB">
        <authorList>
            <consortium name="EnsemblPlants"/>
        </authorList>
    </citation>
    <scope>IDENTIFICATION</scope>
</reference>
<dbReference type="AlphaFoldDB" id="A0A3B6ERZ6"/>
<dbReference type="Gene3D" id="2.60.110.10">
    <property type="entry name" value="Thaumatin"/>
    <property type="match status" value="1"/>
</dbReference>
<dbReference type="Gramene" id="TraesARI3A03G01548510.1">
    <property type="protein sequence ID" value="TraesARI3A03G01548510.1"/>
    <property type="gene ID" value="TraesARI3A03G01548510"/>
</dbReference>
<reference evidence="1" key="1">
    <citation type="submission" date="2018-08" db="EMBL/GenBank/DDBJ databases">
        <authorList>
            <person name="Rossello M."/>
        </authorList>
    </citation>
    <scope>NUCLEOTIDE SEQUENCE [LARGE SCALE GENOMIC DNA]</scope>
    <source>
        <strain evidence="1">cv. Chinese Spring</strain>
    </source>
</reference>
<dbReference type="EnsemblPlants" id="TraesCS3A02G528300.1">
    <property type="protein sequence ID" value="TraesCS3A02G528300.1"/>
    <property type="gene ID" value="TraesCS3A02G528300"/>
</dbReference>
<evidence type="ECO:0000313" key="2">
    <source>
        <dbReference type="Proteomes" id="UP000019116"/>
    </source>
</evidence>
<dbReference type="Gramene" id="TraesLAC3A03G01470450.1">
    <property type="protein sequence ID" value="TraesLAC3A03G01470450.1"/>
    <property type="gene ID" value="TraesLAC3A03G01470450"/>
</dbReference>
<protein>
    <submittedName>
        <fullName evidence="1">Uncharacterized protein</fullName>
    </submittedName>
</protein>
<dbReference type="OrthoDB" id="430315at2759"/>
<sequence length="117" mass="13467">MVFFLLDCSSSEVECHVVWASMLTEFILDGDGWMDFDDVSLVDGYNMPMPCWFTSAAPCELCSSYEDTISTFACNHTNYSMTFCPQSNPNRKPQLYDWSLEKQDHIIEVLMVMHLLV</sequence>
<accession>A0A3B6ERZ6</accession>
<dbReference type="Gramene" id="TraesCS3A02G528300.1">
    <property type="protein sequence ID" value="TraesCS3A02G528300.1"/>
    <property type="gene ID" value="TraesCS3A02G528300"/>
</dbReference>
<proteinExistence type="predicted"/>
<dbReference type="Gramene" id="TraesROB_scaffold_049344_01G000500.1">
    <property type="protein sequence ID" value="TraesROB_scaffold_049344_01G000500.1"/>
    <property type="gene ID" value="TraesROB_scaffold_049344_01G000500"/>
</dbReference>
<dbReference type="Gramene" id="TraesSYM3A03G01550710.1">
    <property type="protein sequence ID" value="TraesSYM3A03G01550710.1"/>
    <property type="gene ID" value="TraesSYM3A03G01550710"/>
</dbReference>
<dbReference type="Gramene" id="TraesPARA_EIv1.0_0892160.1">
    <property type="protein sequence ID" value="TraesPARA_EIv1.0_0892160.1.CDS"/>
    <property type="gene ID" value="TraesPARA_EIv1.0_0892160"/>
</dbReference>
<name>A0A3B6ERZ6_WHEAT</name>
<dbReference type="SUPFAM" id="SSF49870">
    <property type="entry name" value="Osmotin, thaumatin-like protein"/>
    <property type="match status" value="1"/>
</dbReference>
<dbReference type="Gramene" id="TraesCLE_scaffold_070761_01G000400.1">
    <property type="protein sequence ID" value="TraesCLE_scaffold_070761_01G000400.1"/>
    <property type="gene ID" value="TraesCLE_scaffold_070761_01G000400"/>
</dbReference>
<dbReference type="Gramene" id="TraesSTA3A03G01518470.1">
    <property type="protein sequence ID" value="TraesSTA3A03G01518470.1"/>
    <property type="gene ID" value="TraesSTA3A03G01518470"/>
</dbReference>
<dbReference type="Gramene" id="TraesLDM3A03G01527500.1">
    <property type="protein sequence ID" value="TraesLDM3A03G01527500.1"/>
    <property type="gene ID" value="TraesLDM3A03G01527500"/>
</dbReference>
<dbReference type="Proteomes" id="UP000019116">
    <property type="component" value="Chromosome 3A"/>
</dbReference>
<dbReference type="Gramene" id="TraesCAD_scaffold_093277_01G000400.1">
    <property type="protein sequence ID" value="TraesCAD_scaffold_093277_01G000400.1"/>
    <property type="gene ID" value="TraesCAD_scaffold_093277_01G000400"/>
</dbReference>
<dbReference type="InterPro" id="IPR037176">
    <property type="entry name" value="Osmotin/thaumatin-like_sf"/>
</dbReference>
<dbReference type="Gramene" id="TraesJAG3A03G01535380.1">
    <property type="protein sequence ID" value="TraesJAG3A03G01535380.1"/>
    <property type="gene ID" value="TraesJAG3A03G01535380"/>
</dbReference>
<dbReference type="STRING" id="4565.A0A3B6ERZ6"/>
<organism evidence="1">
    <name type="scientific">Triticum aestivum</name>
    <name type="common">Wheat</name>
    <dbReference type="NCBI Taxonomy" id="4565"/>
    <lineage>
        <taxon>Eukaryota</taxon>
        <taxon>Viridiplantae</taxon>
        <taxon>Streptophyta</taxon>
        <taxon>Embryophyta</taxon>
        <taxon>Tracheophyta</taxon>
        <taxon>Spermatophyta</taxon>
        <taxon>Magnoliopsida</taxon>
        <taxon>Liliopsida</taxon>
        <taxon>Poales</taxon>
        <taxon>Poaceae</taxon>
        <taxon>BOP clade</taxon>
        <taxon>Pooideae</taxon>
        <taxon>Triticodae</taxon>
        <taxon>Triticeae</taxon>
        <taxon>Triticinae</taxon>
        <taxon>Triticum</taxon>
    </lineage>
</organism>
<dbReference type="Gramene" id="TraesCS3A03G1250100.1">
    <property type="protein sequence ID" value="TraesCS3A03G1250100.1.CDS"/>
    <property type="gene ID" value="TraesCS3A03G1250100"/>
</dbReference>
<evidence type="ECO:0000313" key="1">
    <source>
        <dbReference type="EnsemblPlants" id="TraesCS3A02G528300.1"/>
    </source>
</evidence>
<dbReference type="Gramene" id="TraesJUL3A03G01539760.1">
    <property type="protein sequence ID" value="TraesJUL3A03G01539760.1"/>
    <property type="gene ID" value="TraesJUL3A03G01539760"/>
</dbReference>
<keyword evidence="2" id="KW-1185">Reference proteome</keyword>